<dbReference type="GO" id="GO:0016757">
    <property type="term" value="F:glycosyltransferase activity"/>
    <property type="evidence" value="ECO:0007669"/>
    <property type="project" value="UniProtKB-KW"/>
</dbReference>
<dbReference type="PANTHER" id="PTHR33908">
    <property type="entry name" value="MANNOSYLTRANSFERASE YKCB-RELATED"/>
    <property type="match status" value="1"/>
</dbReference>
<keyword evidence="4 9" id="KW-0808">Transferase</keyword>
<feature type="transmembrane region" description="Helical" evidence="8">
    <location>
        <begin position="290"/>
        <end position="308"/>
    </location>
</feature>
<evidence type="ECO:0000256" key="3">
    <source>
        <dbReference type="ARBA" id="ARBA00022676"/>
    </source>
</evidence>
<evidence type="ECO:0000256" key="4">
    <source>
        <dbReference type="ARBA" id="ARBA00022679"/>
    </source>
</evidence>
<protein>
    <submittedName>
        <fullName evidence="9">Mannosyltransferase</fullName>
        <ecNumber evidence="9">2.4.1.-</ecNumber>
    </submittedName>
</protein>
<dbReference type="RefSeq" id="WP_318781793.1">
    <property type="nucleotide sequence ID" value="NZ_BAAASY010000014.1"/>
</dbReference>
<evidence type="ECO:0000256" key="5">
    <source>
        <dbReference type="ARBA" id="ARBA00022692"/>
    </source>
</evidence>
<accession>A0ABR9KFS7</accession>
<dbReference type="PANTHER" id="PTHR33908:SF3">
    <property type="entry name" value="UNDECAPRENYL PHOSPHATE-ALPHA-4-AMINO-4-DEOXY-L-ARABINOSE ARABINOSYL TRANSFERASE"/>
    <property type="match status" value="1"/>
</dbReference>
<reference evidence="9 10" key="1">
    <citation type="submission" date="2020-10" db="EMBL/GenBank/DDBJ databases">
        <title>Sequencing the genomes of 1000 actinobacteria strains.</title>
        <authorList>
            <person name="Klenk H.-P."/>
        </authorList>
    </citation>
    <scope>NUCLEOTIDE SEQUENCE [LARGE SCALE GENOMIC DNA]</scope>
    <source>
        <strain evidence="9 10">DSM 43748</strain>
    </source>
</reference>
<evidence type="ECO:0000256" key="8">
    <source>
        <dbReference type="SAM" id="Phobius"/>
    </source>
</evidence>
<dbReference type="Proteomes" id="UP000661607">
    <property type="component" value="Unassembled WGS sequence"/>
</dbReference>
<proteinExistence type="predicted"/>
<keyword evidence="5 8" id="KW-0812">Transmembrane</keyword>
<name>A0ABR9KFS7_9ACTN</name>
<comment type="subcellular location">
    <subcellularLocation>
        <location evidence="1">Cell membrane</location>
        <topology evidence="1">Multi-pass membrane protein</topology>
    </subcellularLocation>
</comment>
<keyword evidence="10" id="KW-1185">Reference proteome</keyword>
<evidence type="ECO:0000313" key="10">
    <source>
        <dbReference type="Proteomes" id="UP000661607"/>
    </source>
</evidence>
<feature type="transmembrane region" description="Helical" evidence="8">
    <location>
        <begin position="90"/>
        <end position="110"/>
    </location>
</feature>
<evidence type="ECO:0000256" key="1">
    <source>
        <dbReference type="ARBA" id="ARBA00004651"/>
    </source>
</evidence>
<keyword evidence="2" id="KW-1003">Cell membrane</keyword>
<feature type="transmembrane region" description="Helical" evidence="8">
    <location>
        <begin position="261"/>
        <end position="284"/>
    </location>
</feature>
<comment type="caution">
    <text evidence="9">The sequence shown here is derived from an EMBL/GenBank/DDBJ whole genome shotgun (WGS) entry which is preliminary data.</text>
</comment>
<feature type="transmembrane region" description="Helical" evidence="8">
    <location>
        <begin position="117"/>
        <end position="137"/>
    </location>
</feature>
<feature type="transmembrane region" description="Helical" evidence="8">
    <location>
        <begin position="182"/>
        <end position="207"/>
    </location>
</feature>
<dbReference type="InterPro" id="IPR050297">
    <property type="entry name" value="LipidA_mod_glycosyltrf_83"/>
</dbReference>
<gene>
    <name evidence="9" type="ORF">H4W81_003646</name>
</gene>
<dbReference type="EC" id="2.4.1.-" evidence="9"/>
<dbReference type="EMBL" id="JADBEF010000001">
    <property type="protein sequence ID" value="MBE1560867.1"/>
    <property type="molecule type" value="Genomic_DNA"/>
</dbReference>
<evidence type="ECO:0000256" key="6">
    <source>
        <dbReference type="ARBA" id="ARBA00022989"/>
    </source>
</evidence>
<feature type="transmembrane region" description="Helical" evidence="8">
    <location>
        <begin position="219"/>
        <end position="240"/>
    </location>
</feature>
<sequence>MTATIARPDSPPLPPVSTPRWAPAAAAISAFAVALSGTGSATLNGDELATLSAARRSIAGMWELAQHIDGHFLPYYLFMHFWVKAGTAELWLRLPSALAIGVAAAFLVCLGRRVHSLRAGLIAAALFAVLPSVSYYGAFARSYAFAAAAVTISFWALHRAGSVANAAPHRTRWMSNAAPHRATWVSYAASVALVGCTHLFAVLVLPAQLALLRGRTKGMLPAMAAGFAPAAVLGLIGYGERHAISWIPQRGPDVLLKFPKMAAGASEVGIVLFAVALAGIVVLARRDTRWGLAVGGWLLLPPVLLLVVSHLVTPAYVDRYLFVTAPALALLAAIAVAELPRFAVPAAVAVTLGAAALAFPQHLDVRESNGRFEDVPWAIGRMKLEPGDAIVYGQSSLRTGFDYYAPPAMPDDVLRLGDAPAADSFGYPERADVAAALRGRDRVWLVWRGAKSADLQPIRRVRQAGFELVRAWHSADIPGLTVALYTRPA</sequence>
<evidence type="ECO:0000256" key="7">
    <source>
        <dbReference type="ARBA" id="ARBA00023136"/>
    </source>
</evidence>
<evidence type="ECO:0000313" key="9">
    <source>
        <dbReference type="EMBL" id="MBE1560867.1"/>
    </source>
</evidence>
<keyword evidence="7 8" id="KW-0472">Membrane</keyword>
<organism evidence="9 10">
    <name type="scientific">Nonomuraea africana</name>
    <dbReference type="NCBI Taxonomy" id="46171"/>
    <lineage>
        <taxon>Bacteria</taxon>
        <taxon>Bacillati</taxon>
        <taxon>Actinomycetota</taxon>
        <taxon>Actinomycetes</taxon>
        <taxon>Streptosporangiales</taxon>
        <taxon>Streptosporangiaceae</taxon>
        <taxon>Nonomuraea</taxon>
    </lineage>
</organism>
<keyword evidence="3 9" id="KW-0328">Glycosyltransferase</keyword>
<keyword evidence="6 8" id="KW-1133">Transmembrane helix</keyword>
<feature type="transmembrane region" description="Helical" evidence="8">
    <location>
        <begin position="320"/>
        <end position="336"/>
    </location>
</feature>
<evidence type="ECO:0000256" key="2">
    <source>
        <dbReference type="ARBA" id="ARBA00022475"/>
    </source>
</evidence>